<name>A0A367QL11_9NOSO</name>
<keyword evidence="2" id="KW-1185">Reference proteome</keyword>
<dbReference type="AlphaFoldDB" id="A0A367QL11"/>
<evidence type="ECO:0000313" key="1">
    <source>
        <dbReference type="EMBL" id="RCJ23862.1"/>
    </source>
</evidence>
<dbReference type="Gene3D" id="1.20.1050.10">
    <property type="match status" value="1"/>
</dbReference>
<sequence>MPRLGVNLNDYPQLQDWSERLMQRPAWQKTESSAEDFEQFKRRVKVLVKLRRHKLNQGNK</sequence>
<organism evidence="1 2">
    <name type="scientific">Nostoc minutum NIES-26</name>
    <dbReference type="NCBI Taxonomy" id="1844469"/>
    <lineage>
        <taxon>Bacteria</taxon>
        <taxon>Bacillati</taxon>
        <taxon>Cyanobacteriota</taxon>
        <taxon>Cyanophyceae</taxon>
        <taxon>Nostocales</taxon>
        <taxon>Nostocaceae</taxon>
        <taxon>Nostoc</taxon>
    </lineage>
</organism>
<dbReference type="SUPFAM" id="SSF47616">
    <property type="entry name" value="GST C-terminal domain-like"/>
    <property type="match status" value="1"/>
</dbReference>
<evidence type="ECO:0000313" key="2">
    <source>
        <dbReference type="Proteomes" id="UP000252107"/>
    </source>
</evidence>
<dbReference type="Proteomes" id="UP000252107">
    <property type="component" value="Unassembled WGS sequence"/>
</dbReference>
<evidence type="ECO:0008006" key="3">
    <source>
        <dbReference type="Google" id="ProtNLM"/>
    </source>
</evidence>
<protein>
    <recommendedName>
        <fullName evidence="3">Glutathione S-transferase</fullName>
    </recommendedName>
</protein>
<proteinExistence type="predicted"/>
<dbReference type="InterPro" id="IPR036282">
    <property type="entry name" value="Glutathione-S-Trfase_C_sf"/>
</dbReference>
<gene>
    <name evidence="1" type="ORF">A6770_29025</name>
</gene>
<comment type="caution">
    <text evidence="1">The sequence shown here is derived from an EMBL/GenBank/DDBJ whole genome shotgun (WGS) entry which is preliminary data.</text>
</comment>
<reference evidence="1" key="1">
    <citation type="submission" date="2016-04" db="EMBL/GenBank/DDBJ databases">
        <authorList>
            <person name="Tabuchi Yagui T.R."/>
        </authorList>
    </citation>
    <scope>NUCLEOTIDE SEQUENCE [LARGE SCALE GENOMIC DNA]</scope>
    <source>
        <strain evidence="1">NIES-26</strain>
    </source>
</reference>
<dbReference type="EMBL" id="LXQD01000321">
    <property type="protein sequence ID" value="RCJ23862.1"/>
    <property type="molecule type" value="Genomic_DNA"/>
</dbReference>
<accession>A0A367QL11</accession>